<dbReference type="GO" id="GO:0032259">
    <property type="term" value="P:methylation"/>
    <property type="evidence" value="ECO:0007669"/>
    <property type="project" value="UniProtKB-KW"/>
</dbReference>
<comment type="caution">
    <text evidence="8">The sequence shown here is derived from an EMBL/GenBank/DDBJ whole genome shotgun (WGS) entry which is preliminary data.</text>
</comment>
<dbReference type="InterPro" id="IPR002935">
    <property type="entry name" value="SAM_O-MeTrfase"/>
</dbReference>
<dbReference type="GO" id="GO:0016206">
    <property type="term" value="F:catechol O-methyltransferase activity"/>
    <property type="evidence" value="ECO:0007669"/>
    <property type="project" value="UniProtKB-EC"/>
</dbReference>
<evidence type="ECO:0000256" key="1">
    <source>
        <dbReference type="ARBA" id="ARBA00012880"/>
    </source>
</evidence>
<keyword evidence="2" id="KW-0489">Methyltransferase</keyword>
<evidence type="ECO:0000256" key="4">
    <source>
        <dbReference type="ARBA" id="ARBA00022691"/>
    </source>
</evidence>
<evidence type="ECO:0000256" key="3">
    <source>
        <dbReference type="ARBA" id="ARBA00022679"/>
    </source>
</evidence>
<keyword evidence="5" id="KW-0128">Catecholamine metabolism</keyword>
<feature type="region of interest" description="Disordered" evidence="7">
    <location>
        <begin position="1355"/>
        <end position="1391"/>
    </location>
</feature>
<dbReference type="EMBL" id="CAJNIZ010030291">
    <property type="protein sequence ID" value="CAE7522696.1"/>
    <property type="molecule type" value="Genomic_DNA"/>
</dbReference>
<accession>A0A812TGI4</accession>
<feature type="region of interest" description="Disordered" evidence="7">
    <location>
        <begin position="424"/>
        <end position="478"/>
    </location>
</feature>
<feature type="non-terminal residue" evidence="8">
    <location>
        <position position="1"/>
    </location>
</feature>
<dbReference type="Pfam" id="PF01596">
    <property type="entry name" value="Methyltransf_3"/>
    <property type="match status" value="1"/>
</dbReference>
<dbReference type="Proteomes" id="UP000649617">
    <property type="component" value="Unassembled WGS sequence"/>
</dbReference>
<organism evidence="8 9">
    <name type="scientific">Symbiodinium pilosum</name>
    <name type="common">Dinoflagellate</name>
    <dbReference type="NCBI Taxonomy" id="2952"/>
    <lineage>
        <taxon>Eukaryota</taxon>
        <taxon>Sar</taxon>
        <taxon>Alveolata</taxon>
        <taxon>Dinophyceae</taxon>
        <taxon>Suessiales</taxon>
        <taxon>Symbiodiniaceae</taxon>
        <taxon>Symbiodinium</taxon>
    </lineage>
</organism>
<feature type="compositionally biased region" description="Acidic residues" evidence="7">
    <location>
        <begin position="434"/>
        <end position="444"/>
    </location>
</feature>
<dbReference type="SUPFAM" id="SSF53335">
    <property type="entry name" value="S-adenosyl-L-methionine-dependent methyltransferases"/>
    <property type="match status" value="1"/>
</dbReference>
<evidence type="ECO:0000256" key="2">
    <source>
        <dbReference type="ARBA" id="ARBA00022603"/>
    </source>
</evidence>
<evidence type="ECO:0000256" key="5">
    <source>
        <dbReference type="ARBA" id="ARBA00022939"/>
    </source>
</evidence>
<dbReference type="PANTHER" id="PTHR43836:SF2">
    <property type="entry name" value="CATECHOL O-METHYLTRANSFERASE 1-RELATED"/>
    <property type="match status" value="1"/>
</dbReference>
<gene>
    <name evidence="8" type="primary">COMT</name>
    <name evidence="8" type="ORF">SPIL2461_LOCUS13693</name>
</gene>
<keyword evidence="3" id="KW-0808">Transferase</keyword>
<sequence>ALMDAIAFEAHRKQEEPSVQDMTNIPWKSATLSPQSEQVSMFVADKVTHRQDVFATNQSAPMLVWTMWKAGLRTELRRLFDLWAEGAFQQVEPYGIVEMDSSWCKDSEQDFAVRRSLGSWFPLRCVQMEMAALGQPLLLGRRALPAAYQKVAKLVDFLEATMVEGNAEEVLTACENFAKHRGQWLKVAGGDKAELLKAAVQRPLFCGGQVVLELGAFVGYSAVRFSSELQRRFGRVLSLISVEVNPLHVSLSRFLLDIAGLAQIAEVRPGQVKDVVAQIVEELGFHSTGLCFMDHRGTIFHQDFNQLLKHRAMGAEAQLVADNTLNPGAPLFLWDRGGVQRTKMLVELRTALHHSATVFALQTYESSVPNLSVMAQIAGLPGRMGGQRKEPRIHLPPGLFSSGELLPDSTAMSVAAAPQLEAMEEKLGSRPEESTDDSDSDLPELYDATSDSGSDNNNSVKESPIKEPEQRKPEPAEAQEILKRYASKFGESRDGEAQGFNRRAFPWYSGESSNEKGEVGVKEVEAALKKGTQTTKRQAKLWDVDSEGEQVTLCAHCLLPVGEVSYSGQQGKSTSMHGECAAQQMLQEMKEKDTKRVKDEAEKKQQNRSEYGIGWTAQQVPRNALTATKLGSSPAPQGLCCLIWDEAARSVRIAATSEPAAAVNLEYLLLALKVRYHACREPLFSLDPVNPENLEKSMLEKRFSPSWLAGTSVGDLMFQADYYLKELSMGEHDMPMMGMMSVFDWSEADNVKGGWTGREWFVVNQAEVRLAADSTLIPHVKMGVEARTQVVSAKGLQDTPITSKNHPLRKFADSFTKHFDLIAERQSVIFHLRELAKASVMAKFIVDSSTNVPSEWWKLADDLVKSARPVDKQIPQLWNMRGQSRIQVRDGKMLNSATGQWSYLTSVYGGIEFQLDRFELAQRHTLRPVGPGASTMVGGLQGMQLGPSAGRPGFAPARFQLTQRAPAPAPAAEQPQGVDLNLDGFDLTSPERFRMGLASCSADSNSLEARVPLGQAFLDGLRQTNGPFKPEDRHFLRNLYKDQLTDRTQEGDAFVPPDPDMKYVAKMRALVSEEEILRGKRAALFCDAAFIPENPGPAFPRSWTSNFLVEQEGVSTGLVKKALRSGMVQVSLTPSFKKLILSEMLPNTAPVFEKSSEDGVAYRIYQIGSLEIRTCQEPGASELVKVVFSIRATRWTARPGKAEVTDGERIVQARMFVEAVDTVGDLARSIHGKAAEPSQDLDAPWRSQKMDHCHYFLVLDTNKDNVLVTEKTLDGSVSLVVNPENAEDRMSLARLLYTHQCKEGSASVREVKVFQASSAKQTPDGATASDNKLYARNLFKLASGKAWLVRKAKGAGKGRGTAAQKESIPPAAVPASERRTYSSKVKYDCQA</sequence>
<name>A0A812TGI4_SYMPI</name>
<feature type="compositionally biased region" description="Polar residues" evidence="7">
    <location>
        <begin position="449"/>
        <end position="461"/>
    </location>
</feature>
<reference evidence="8" key="1">
    <citation type="submission" date="2021-02" db="EMBL/GenBank/DDBJ databases">
        <authorList>
            <person name="Dougan E. K."/>
            <person name="Rhodes N."/>
            <person name="Thang M."/>
            <person name="Chan C."/>
        </authorList>
    </citation>
    <scope>NUCLEOTIDE SEQUENCE</scope>
</reference>
<dbReference type="PROSITE" id="PS51682">
    <property type="entry name" value="SAM_OMT_I"/>
    <property type="match status" value="1"/>
</dbReference>
<dbReference type="GO" id="GO:0006584">
    <property type="term" value="P:catecholamine metabolic process"/>
    <property type="evidence" value="ECO:0007669"/>
    <property type="project" value="UniProtKB-KW"/>
</dbReference>
<dbReference type="OrthoDB" id="421442at2759"/>
<evidence type="ECO:0000313" key="8">
    <source>
        <dbReference type="EMBL" id="CAE7522696.1"/>
    </source>
</evidence>
<feature type="compositionally biased region" description="Basic and acidic residues" evidence="7">
    <location>
        <begin position="463"/>
        <end position="478"/>
    </location>
</feature>
<evidence type="ECO:0000256" key="6">
    <source>
        <dbReference type="ARBA" id="ARBA00023453"/>
    </source>
</evidence>
<dbReference type="PANTHER" id="PTHR43836">
    <property type="entry name" value="CATECHOL O-METHYLTRANSFERASE 1-RELATED"/>
    <property type="match status" value="1"/>
</dbReference>
<dbReference type="Gene3D" id="3.40.50.150">
    <property type="entry name" value="Vaccinia Virus protein VP39"/>
    <property type="match status" value="1"/>
</dbReference>
<keyword evidence="9" id="KW-1185">Reference proteome</keyword>
<comment type="similarity">
    <text evidence="6">Belongs to the class I-like SAM-binding methyltransferase superfamily. Cation-dependent O-methyltransferase family.</text>
</comment>
<feature type="compositionally biased region" description="Basic and acidic residues" evidence="7">
    <location>
        <begin position="424"/>
        <end position="433"/>
    </location>
</feature>
<evidence type="ECO:0000256" key="7">
    <source>
        <dbReference type="SAM" id="MobiDB-lite"/>
    </source>
</evidence>
<dbReference type="EC" id="2.1.1.6" evidence="1"/>
<dbReference type="InterPro" id="IPR029063">
    <property type="entry name" value="SAM-dependent_MTases_sf"/>
</dbReference>
<feature type="region of interest" description="Disordered" evidence="7">
    <location>
        <begin position="382"/>
        <end position="404"/>
    </location>
</feature>
<proteinExistence type="inferred from homology"/>
<protein>
    <recommendedName>
        <fullName evidence="1">catechol O-methyltransferase</fullName>
        <ecNumber evidence="1">2.1.1.6</ecNumber>
    </recommendedName>
</protein>
<keyword evidence="4" id="KW-0949">S-adenosyl-L-methionine</keyword>
<evidence type="ECO:0000313" key="9">
    <source>
        <dbReference type="Proteomes" id="UP000649617"/>
    </source>
</evidence>